<keyword evidence="5" id="KW-1185">Reference proteome</keyword>
<dbReference type="InterPro" id="IPR016208">
    <property type="entry name" value="Ald_Oxase/xanthine_DH-like"/>
</dbReference>
<evidence type="ECO:0000259" key="3">
    <source>
        <dbReference type="SMART" id="SM01008"/>
    </source>
</evidence>
<dbReference type="PANTHER" id="PTHR11908:SF132">
    <property type="entry name" value="ALDEHYDE OXIDASE 1-RELATED"/>
    <property type="match status" value="1"/>
</dbReference>
<accession>A0A3G1KTT6</accession>
<dbReference type="PANTHER" id="PTHR11908">
    <property type="entry name" value="XANTHINE DEHYDROGENASE"/>
    <property type="match status" value="1"/>
</dbReference>
<proteinExistence type="predicted"/>
<gene>
    <name evidence="4" type="ORF">DCMF_14810</name>
</gene>
<protein>
    <recommendedName>
        <fullName evidence="3">Aldehyde oxidase/xanthine dehydrogenase a/b hammerhead domain-containing protein</fullName>
    </recommendedName>
</protein>
<dbReference type="InterPro" id="IPR037165">
    <property type="entry name" value="AldOxase/xan_DH_Mopterin-bd_sf"/>
</dbReference>
<dbReference type="InterPro" id="IPR000674">
    <property type="entry name" value="Ald_Oxase/Xan_DH_a/b"/>
</dbReference>
<dbReference type="Gene3D" id="3.30.365.10">
    <property type="entry name" value="Aldehyde oxidase/xanthine dehydrogenase, molybdopterin binding domain"/>
    <property type="match status" value="4"/>
</dbReference>
<keyword evidence="2" id="KW-0560">Oxidoreductase</keyword>
<evidence type="ECO:0000313" key="4">
    <source>
        <dbReference type="EMBL" id="ATW25871.1"/>
    </source>
</evidence>
<dbReference type="Pfam" id="PF20256">
    <property type="entry name" value="MoCoBD_2"/>
    <property type="match status" value="1"/>
</dbReference>
<dbReference type="EMBL" id="CP017634">
    <property type="protein sequence ID" value="ATW25871.1"/>
    <property type="molecule type" value="Genomic_DNA"/>
</dbReference>
<dbReference type="Pfam" id="PF01315">
    <property type="entry name" value="Ald_Xan_dh_C"/>
    <property type="match status" value="1"/>
</dbReference>
<dbReference type="GO" id="GO:0005506">
    <property type="term" value="F:iron ion binding"/>
    <property type="evidence" value="ECO:0007669"/>
    <property type="project" value="InterPro"/>
</dbReference>
<feature type="domain" description="Aldehyde oxidase/xanthine dehydrogenase a/b hammerhead" evidence="3">
    <location>
        <begin position="20"/>
        <end position="132"/>
    </location>
</feature>
<sequence length="749" mass="82343">MNYRYVGKPLPIRDGALKVTGQAKYTADLYFPHMLYGKILFSPVAHARIKKIDTSIAENVPGVKAIVTYLNSPQIKFNSACRFLGHAIPETERIFDSTVRYVGDKVAAVAAESPEIARQAIKLIRVEYEELPAAFTPEESLRVDAYPIHPGGNIVSEIQSQIGDITEAFEQADLFISSRITTPKVHHCAIEPHVSIAHWSQDAKLTVWSPHQNIFATRLLLAKIFHLPIHRIHMIKPTIGGAFGGKLEMVLEPVVALLAQITGQYVKIELTRKETMVSTRTRHATSFFIKTALTKDGIIIGQEIDGIIDTGAYASSALNVTGTMCGKAFELYKVPNMSFKAVACYTNTPISGAMRGYGSPQLITTLEIHMDEIARKLKLDPVELRLKNLVRPYQQIHSNHALGNCRIVDCLEKGAHIFQWEKRKKTNEKFVRTGFGVSCGVHGNGVFPIHRDYTCMTLKLNEDGSAILLTGIHDLGSGSYTILTQIISEILDIEPELIEVIEADTENTPYDLGAYASRNTWVGGAAAKKLAEKMLTLLFGMACEILNTREEDITFDHGKFTSKSAPQKSISPAHIVSYCQEKKQQELIATISYHSTFGPPTYGAHFAHVKIDLRTGKVNVIDYAAVHDVGKAINPLLLEGQIQGGIQMGLGFALSEELKIDPTSGQLMNAHLAKYHIPKAKDMPPIHISFVEETEEPGPFGAKSIGEVATVPVAAAIINAINDALGTSFSRLPVTQEMIKKHIEGGQII</sequence>
<dbReference type="SMART" id="SM01008">
    <property type="entry name" value="Ald_Xan_dh_C"/>
    <property type="match status" value="1"/>
</dbReference>
<dbReference type="Gene3D" id="3.90.1170.50">
    <property type="entry name" value="Aldehyde oxidase/xanthine dehydrogenase, a/b hammerhead"/>
    <property type="match status" value="1"/>
</dbReference>
<dbReference type="GO" id="GO:0016491">
    <property type="term" value="F:oxidoreductase activity"/>
    <property type="evidence" value="ECO:0007669"/>
    <property type="project" value="UniProtKB-KW"/>
</dbReference>
<dbReference type="InterPro" id="IPR036856">
    <property type="entry name" value="Ald_Oxase/Xan_DH_a/b_sf"/>
</dbReference>
<dbReference type="InterPro" id="IPR046867">
    <property type="entry name" value="AldOxase/xan_DH_MoCoBD2"/>
</dbReference>
<dbReference type="SUPFAM" id="SSF56003">
    <property type="entry name" value="Molybdenum cofactor-binding domain"/>
    <property type="match status" value="1"/>
</dbReference>
<dbReference type="OrthoDB" id="41753at2"/>
<keyword evidence="1" id="KW-0500">Molybdenum</keyword>
<evidence type="ECO:0000313" key="5">
    <source>
        <dbReference type="Proteomes" id="UP000323521"/>
    </source>
</evidence>
<dbReference type="RefSeq" id="WP_148135134.1">
    <property type="nucleotide sequence ID" value="NZ_CP017634.1"/>
</dbReference>
<evidence type="ECO:0000256" key="2">
    <source>
        <dbReference type="ARBA" id="ARBA00023002"/>
    </source>
</evidence>
<name>A0A3G1KTT6_FORW1</name>
<evidence type="ECO:0000256" key="1">
    <source>
        <dbReference type="ARBA" id="ARBA00022505"/>
    </source>
</evidence>
<reference evidence="4 5" key="1">
    <citation type="submission" date="2016-10" db="EMBL/GenBank/DDBJ databases">
        <title>Complete Genome Sequence of Peptococcaceae strain DCMF.</title>
        <authorList>
            <person name="Edwards R.J."/>
            <person name="Holland S.I."/>
            <person name="Deshpande N.P."/>
            <person name="Wong Y.K."/>
            <person name="Ertan H."/>
            <person name="Manefield M."/>
            <person name="Russell T.L."/>
            <person name="Lee M.J."/>
        </authorList>
    </citation>
    <scope>NUCLEOTIDE SEQUENCE [LARGE SCALE GENOMIC DNA]</scope>
    <source>
        <strain evidence="4 5">DCMF</strain>
    </source>
</reference>
<dbReference type="KEGG" id="fwa:DCMF_14810"/>
<dbReference type="Pfam" id="PF02738">
    <property type="entry name" value="MoCoBD_1"/>
    <property type="match status" value="1"/>
</dbReference>
<dbReference type="SUPFAM" id="SSF54665">
    <property type="entry name" value="CO dehydrogenase molybdoprotein N-domain-like"/>
    <property type="match status" value="1"/>
</dbReference>
<dbReference type="AlphaFoldDB" id="A0A3G1KTT6"/>
<dbReference type="Proteomes" id="UP000323521">
    <property type="component" value="Chromosome"/>
</dbReference>
<dbReference type="InterPro" id="IPR008274">
    <property type="entry name" value="AldOxase/xan_DH_MoCoBD1"/>
</dbReference>
<organism evidence="4 5">
    <name type="scientific">Formimonas warabiya</name>
    <dbReference type="NCBI Taxonomy" id="1761012"/>
    <lineage>
        <taxon>Bacteria</taxon>
        <taxon>Bacillati</taxon>
        <taxon>Bacillota</taxon>
        <taxon>Clostridia</taxon>
        <taxon>Eubacteriales</taxon>
        <taxon>Peptococcaceae</taxon>
        <taxon>Candidatus Formimonas</taxon>
    </lineage>
</organism>